<dbReference type="SUPFAM" id="SSF55060">
    <property type="entry name" value="GHMP Kinase, C-terminal domain"/>
    <property type="match status" value="1"/>
</dbReference>
<dbReference type="RefSeq" id="WP_173290521.1">
    <property type="nucleotide sequence ID" value="NZ_AP021888.1"/>
</dbReference>
<keyword evidence="4" id="KW-0547">Nucleotide-binding</keyword>
<dbReference type="GO" id="GO:0019287">
    <property type="term" value="P:isopentenyl diphosphate biosynthetic process, mevalonate pathway"/>
    <property type="evidence" value="ECO:0007669"/>
    <property type="project" value="UniProtKB-UniPathway"/>
</dbReference>
<dbReference type="PANTHER" id="PTHR43290">
    <property type="entry name" value="MEVALONATE KINASE"/>
    <property type="match status" value="1"/>
</dbReference>
<evidence type="ECO:0000256" key="4">
    <source>
        <dbReference type="ARBA" id="ARBA00022741"/>
    </source>
</evidence>
<evidence type="ECO:0000256" key="3">
    <source>
        <dbReference type="ARBA" id="ARBA00022679"/>
    </source>
</evidence>
<evidence type="ECO:0000256" key="7">
    <source>
        <dbReference type="ARBA" id="ARBA00022842"/>
    </source>
</evidence>
<dbReference type="GO" id="GO:0004496">
    <property type="term" value="F:mevalonate kinase activity"/>
    <property type="evidence" value="ECO:0007669"/>
    <property type="project" value="InterPro"/>
</dbReference>
<protein>
    <submittedName>
        <fullName evidence="11">Mevalonate kinase</fullName>
    </submittedName>
</protein>
<dbReference type="Proteomes" id="UP000501466">
    <property type="component" value="Chromosome"/>
</dbReference>
<keyword evidence="12" id="KW-1185">Reference proteome</keyword>
<evidence type="ECO:0000256" key="8">
    <source>
        <dbReference type="ARBA" id="ARBA00023098"/>
    </source>
</evidence>
<organism evidence="11 12">
    <name type="scientific">Thiosulfativibrio zosterae</name>
    <dbReference type="NCBI Taxonomy" id="2675053"/>
    <lineage>
        <taxon>Bacteria</taxon>
        <taxon>Pseudomonadati</taxon>
        <taxon>Pseudomonadota</taxon>
        <taxon>Gammaproteobacteria</taxon>
        <taxon>Thiotrichales</taxon>
        <taxon>Piscirickettsiaceae</taxon>
        <taxon>Thiosulfativibrio</taxon>
    </lineage>
</organism>
<dbReference type="PRINTS" id="PR00959">
    <property type="entry name" value="MEVGALKINASE"/>
</dbReference>
<keyword evidence="7" id="KW-0460">Magnesium</keyword>
<dbReference type="InterPro" id="IPR036554">
    <property type="entry name" value="GHMP_kinase_C_sf"/>
</dbReference>
<evidence type="ECO:0000256" key="5">
    <source>
        <dbReference type="ARBA" id="ARBA00022777"/>
    </source>
</evidence>
<dbReference type="InterPro" id="IPR006205">
    <property type="entry name" value="Mev_gal_kin"/>
</dbReference>
<keyword evidence="1" id="KW-0963">Cytoplasm</keyword>
<evidence type="ECO:0000313" key="11">
    <source>
        <dbReference type="EMBL" id="BBP42788.1"/>
    </source>
</evidence>
<evidence type="ECO:0000256" key="9">
    <source>
        <dbReference type="ARBA" id="ARBA00029438"/>
    </source>
</evidence>
<reference evidence="12" key="1">
    <citation type="submission" date="2019-11" db="EMBL/GenBank/DDBJ databases">
        <title>Isolation and characterization of two novel species in the genus Thiomicrorhabdus.</title>
        <authorList>
            <person name="Mochizuki J."/>
            <person name="Kojima H."/>
            <person name="Fukui M."/>
        </authorList>
    </citation>
    <scope>NUCLEOTIDE SEQUENCE [LARGE SCALE GENOMIC DNA]</scope>
    <source>
        <strain evidence="12">AkT22</strain>
    </source>
</reference>
<gene>
    <name evidence="11" type="ORF">THMIRHAT_05340</name>
</gene>
<evidence type="ECO:0000313" key="12">
    <source>
        <dbReference type="Proteomes" id="UP000501466"/>
    </source>
</evidence>
<keyword evidence="6" id="KW-0067">ATP-binding</keyword>
<dbReference type="AlphaFoldDB" id="A0A6F8PL38"/>
<evidence type="ECO:0000259" key="10">
    <source>
        <dbReference type="Pfam" id="PF00288"/>
    </source>
</evidence>
<dbReference type="Pfam" id="PF00288">
    <property type="entry name" value="GHMP_kinases_N"/>
    <property type="match status" value="1"/>
</dbReference>
<dbReference type="InterPro" id="IPR020568">
    <property type="entry name" value="Ribosomal_Su5_D2-typ_SF"/>
</dbReference>
<dbReference type="Gene3D" id="3.30.230.10">
    <property type="match status" value="1"/>
</dbReference>
<dbReference type="Gene3D" id="3.30.70.890">
    <property type="entry name" value="GHMP kinase, C-terminal domain"/>
    <property type="match status" value="1"/>
</dbReference>
<dbReference type="KEGG" id="tzo:THMIRHAT_05340"/>
<evidence type="ECO:0000256" key="2">
    <source>
        <dbReference type="ARBA" id="ARBA00022516"/>
    </source>
</evidence>
<accession>A0A6F8PL38</accession>
<comment type="pathway">
    <text evidence="9">Isoprenoid biosynthesis; isopentenyl diphosphate biosynthesis via mevalonate pathway; isopentenyl diphosphate from (R)-mevalonate: step 1/3.</text>
</comment>
<dbReference type="GO" id="GO:0005829">
    <property type="term" value="C:cytosol"/>
    <property type="evidence" value="ECO:0007669"/>
    <property type="project" value="TreeGrafter"/>
</dbReference>
<dbReference type="InterPro" id="IPR006204">
    <property type="entry name" value="GHMP_kinase_N_dom"/>
</dbReference>
<dbReference type="EMBL" id="AP021888">
    <property type="protein sequence ID" value="BBP42788.1"/>
    <property type="molecule type" value="Genomic_DNA"/>
</dbReference>
<name>A0A6F8PL38_9GAMM</name>
<evidence type="ECO:0000256" key="1">
    <source>
        <dbReference type="ARBA" id="ARBA00022490"/>
    </source>
</evidence>
<sequence length="346" mass="38116">MKTLCQAPAKILLSGEHAVVYGSPGLSMAVNLMTLCQVSFCPQDPPFIEIELVDYQQKHAFPFPLWKKLAINIESRFHLYQQEVGSINTVLQHPIDLILVIMDHFHHAYRLKQGHWSIKIQSHPYPSRGLGSSAAVILSLLKSLVTHQSLNISNTDLLALAKTIESRQHGRSSGIDPTSILHGGLLRFQHHRPVLPLETHGFKGWLIDTGVAHTSTGQAVEAVAKKFKHNHPIWQKFTDVTNRIQTACETENGEALRKSIAENHTLLCEIGVIPQKVINFIAQLNKLPCTSAKVCGAGAVAGQAAGMVLCISPQAPQAICETYGYHFMPLEISSQGVFCHILESDL</sequence>
<keyword evidence="3" id="KW-0808">Transferase</keyword>
<proteinExistence type="predicted"/>
<dbReference type="SUPFAM" id="SSF54211">
    <property type="entry name" value="Ribosomal protein S5 domain 2-like"/>
    <property type="match status" value="1"/>
</dbReference>
<evidence type="ECO:0000256" key="6">
    <source>
        <dbReference type="ARBA" id="ARBA00022840"/>
    </source>
</evidence>
<dbReference type="UniPathway" id="UPA00057">
    <property type="reaction ID" value="UER00098"/>
</dbReference>
<keyword evidence="2" id="KW-0444">Lipid biosynthesis</keyword>
<keyword evidence="8" id="KW-0443">Lipid metabolism</keyword>
<dbReference type="GO" id="GO:0005524">
    <property type="term" value="F:ATP binding"/>
    <property type="evidence" value="ECO:0007669"/>
    <property type="project" value="UniProtKB-KW"/>
</dbReference>
<dbReference type="InterPro" id="IPR014721">
    <property type="entry name" value="Ribsml_uS5_D2-typ_fold_subgr"/>
</dbReference>
<keyword evidence="5 11" id="KW-0418">Kinase</keyword>
<feature type="domain" description="GHMP kinase N-terminal" evidence="10">
    <location>
        <begin position="99"/>
        <end position="184"/>
    </location>
</feature>
<dbReference type="PANTHER" id="PTHR43290:SF2">
    <property type="entry name" value="MEVALONATE KINASE"/>
    <property type="match status" value="1"/>
</dbReference>